<proteinExistence type="predicted"/>
<organism evidence="2 3">
    <name type="scientific">Cryomyces antarcticus</name>
    <dbReference type="NCBI Taxonomy" id="329879"/>
    <lineage>
        <taxon>Eukaryota</taxon>
        <taxon>Fungi</taxon>
        <taxon>Dikarya</taxon>
        <taxon>Ascomycota</taxon>
        <taxon>Pezizomycotina</taxon>
        <taxon>Dothideomycetes</taxon>
        <taxon>Dothideomycetes incertae sedis</taxon>
        <taxon>Cryomyces</taxon>
    </lineage>
</organism>
<evidence type="ECO:0000256" key="1">
    <source>
        <dbReference type="SAM" id="MobiDB-lite"/>
    </source>
</evidence>
<gene>
    <name evidence="2" type="ORF">LTR16_008900</name>
</gene>
<sequence length="117" mass="11955">RAEQHVPADGRDGRVVGKRADDVAYCHLPALEVGTRGRGVRGPDERAVRIGRGWGFGCYGCKGGTGVQEEGGEGDEGEEAGVGAGKGGGGAVGGAPSLGNELGARFSYGVERWGLEW</sequence>
<evidence type="ECO:0000313" key="3">
    <source>
        <dbReference type="Proteomes" id="UP001357485"/>
    </source>
</evidence>
<feature type="non-terminal residue" evidence="2">
    <location>
        <position position="1"/>
    </location>
</feature>
<dbReference type="Proteomes" id="UP001357485">
    <property type="component" value="Unassembled WGS sequence"/>
</dbReference>
<comment type="caution">
    <text evidence="2">The sequence shown here is derived from an EMBL/GenBank/DDBJ whole genome shotgun (WGS) entry which is preliminary data.</text>
</comment>
<reference evidence="2 3" key="1">
    <citation type="submission" date="2023-08" db="EMBL/GenBank/DDBJ databases">
        <title>Black Yeasts Isolated from many extreme environments.</title>
        <authorList>
            <person name="Coleine C."/>
            <person name="Stajich J.E."/>
            <person name="Selbmann L."/>
        </authorList>
    </citation>
    <scope>NUCLEOTIDE SEQUENCE [LARGE SCALE GENOMIC DNA]</scope>
    <source>
        <strain evidence="2 3">CCFEE 536</strain>
    </source>
</reference>
<dbReference type="EMBL" id="JAVRRA010026827">
    <property type="protein sequence ID" value="KAK5075767.1"/>
    <property type="molecule type" value="Genomic_DNA"/>
</dbReference>
<accession>A0ABR0JVM9</accession>
<keyword evidence="3" id="KW-1185">Reference proteome</keyword>
<evidence type="ECO:0000313" key="2">
    <source>
        <dbReference type="EMBL" id="KAK5075767.1"/>
    </source>
</evidence>
<protein>
    <submittedName>
        <fullName evidence="2">Uncharacterized protein</fullName>
    </submittedName>
</protein>
<name>A0ABR0JVM9_9PEZI</name>
<feature type="compositionally biased region" description="Acidic residues" evidence="1">
    <location>
        <begin position="70"/>
        <end position="79"/>
    </location>
</feature>
<feature type="region of interest" description="Disordered" evidence="1">
    <location>
        <begin position="67"/>
        <end position="102"/>
    </location>
</feature>
<feature type="compositionally biased region" description="Gly residues" evidence="1">
    <location>
        <begin position="80"/>
        <end position="93"/>
    </location>
</feature>